<organism evidence="2 3">
    <name type="scientific">Candidatus Williamhamiltonella defendens</name>
    <dbReference type="NCBI Taxonomy" id="138072"/>
    <lineage>
        <taxon>Bacteria</taxon>
        <taxon>Pseudomonadati</taxon>
        <taxon>Pseudomonadota</taxon>
        <taxon>Gammaproteobacteria</taxon>
        <taxon>Enterobacterales</taxon>
        <taxon>Enterobacteriaceae</taxon>
        <taxon>aphid secondary symbionts</taxon>
        <taxon>Candidatus Williamhamiltonella</taxon>
    </lineage>
</organism>
<keyword evidence="1" id="KW-0812">Transmembrane</keyword>
<reference evidence="2" key="1">
    <citation type="submission" date="2017-08" db="EMBL/GenBank/DDBJ databases">
        <title>Genome sequence of Candidatus Hamiltonella defensa from Acyrthosiphon pisum strain MI47.</title>
        <authorList>
            <person name="Patel V.A."/>
            <person name="Chevignon G."/>
            <person name="Russell J.A."/>
            <person name="Oliver K.M."/>
        </authorList>
    </citation>
    <scope>NUCLEOTIDE SEQUENCE</scope>
    <source>
        <strain evidence="2">MI47</strain>
    </source>
</reference>
<protein>
    <submittedName>
        <fullName evidence="2">Uncharacterized protein</fullName>
    </submittedName>
</protein>
<dbReference type="EMBL" id="CP022932">
    <property type="protein sequence ID" value="ASV33340.1"/>
    <property type="molecule type" value="Genomic_DNA"/>
</dbReference>
<evidence type="ECO:0000256" key="1">
    <source>
        <dbReference type="SAM" id="Phobius"/>
    </source>
</evidence>
<proteinExistence type="predicted"/>
<evidence type="ECO:0000313" key="3">
    <source>
        <dbReference type="Proteomes" id="UP000792865"/>
    </source>
</evidence>
<dbReference type="AlphaFoldDB" id="A0AAC9VK49"/>
<sequence length="66" mass="7990">MKRTFNFITAPFRFIFSVFFWTVELIQAYFRPQRKLRNLQLKNLELLAPHGKTSAFDGDNQFWFIS</sequence>
<accession>A0AAC9VK49</accession>
<evidence type="ECO:0000313" key="2">
    <source>
        <dbReference type="EMBL" id="ASV33340.1"/>
    </source>
</evidence>
<keyword evidence="1" id="KW-0472">Membrane</keyword>
<name>A0AAC9VK49_9ENTR</name>
<feature type="transmembrane region" description="Helical" evidence="1">
    <location>
        <begin position="12"/>
        <end position="30"/>
    </location>
</feature>
<dbReference type="Proteomes" id="UP000792865">
    <property type="component" value="Chromosome"/>
</dbReference>
<keyword evidence="1" id="KW-1133">Transmembrane helix</keyword>
<gene>
    <name evidence="2" type="ORF">CJJ18_03925</name>
</gene>